<dbReference type="SUPFAM" id="SSF56925">
    <property type="entry name" value="OMPA-like"/>
    <property type="match status" value="1"/>
</dbReference>
<organism evidence="2 3">
    <name type="scientific">Porphyromonas somerae</name>
    <dbReference type="NCBI Taxonomy" id="322095"/>
    <lineage>
        <taxon>Bacteria</taxon>
        <taxon>Pseudomonadati</taxon>
        <taxon>Bacteroidota</taxon>
        <taxon>Bacteroidia</taxon>
        <taxon>Bacteroidales</taxon>
        <taxon>Porphyromonadaceae</taxon>
        <taxon>Porphyromonas</taxon>
    </lineage>
</organism>
<dbReference type="InterPro" id="IPR011250">
    <property type="entry name" value="OMP/PagP_B-barrel"/>
</dbReference>
<dbReference type="STRING" id="322095.HMPREF3185_00311"/>
<evidence type="ECO:0000313" key="3">
    <source>
        <dbReference type="Proteomes" id="UP000070224"/>
    </source>
</evidence>
<dbReference type="PATRIC" id="fig|322095.3.peg.309"/>
<evidence type="ECO:0000259" key="1">
    <source>
        <dbReference type="Pfam" id="PF13568"/>
    </source>
</evidence>
<dbReference type="Proteomes" id="UP000070224">
    <property type="component" value="Unassembled WGS sequence"/>
</dbReference>
<dbReference type="AlphaFoldDB" id="A0A134BDL6"/>
<accession>A0A134BDL6</accession>
<name>A0A134BDL6_9PORP</name>
<sequence>MKLISSLHHSLVLICLLLTVAGARLSAQTMKEPFAQSVSVGVHGGMTASRFTFVPSVRQRLHTGPVAGIAVRYDVERGASLQAELNYRRGGWQERYDSLATSYSRTLDYLELPLLTHLYFRSGDIRIFINAGPFFGYQLGESATSSGEANMSTPDSTRHGMAVRDRFFWGLGGGPGISIPIGKRQRVELEGRFVYGLGNLWSSKRGSTYVQSSEMYFGATLNYFFRL</sequence>
<dbReference type="RefSeq" id="WP_231724878.1">
    <property type="nucleotide sequence ID" value="NZ_KQ960414.1"/>
</dbReference>
<proteinExistence type="predicted"/>
<keyword evidence="3" id="KW-1185">Reference proteome</keyword>
<dbReference type="InterPro" id="IPR025665">
    <property type="entry name" value="Beta-barrel_OMP_2"/>
</dbReference>
<dbReference type="EMBL" id="LSDK01000021">
    <property type="protein sequence ID" value="KXB77970.1"/>
    <property type="molecule type" value="Genomic_DNA"/>
</dbReference>
<dbReference type="Pfam" id="PF13568">
    <property type="entry name" value="OMP_b-brl_2"/>
    <property type="match status" value="1"/>
</dbReference>
<comment type="caution">
    <text evidence="2">The sequence shown here is derived from an EMBL/GenBank/DDBJ whole genome shotgun (WGS) entry which is preliminary data.</text>
</comment>
<reference evidence="3" key="1">
    <citation type="submission" date="2016-01" db="EMBL/GenBank/DDBJ databases">
        <authorList>
            <person name="Mitreva M."/>
            <person name="Pepin K.H."/>
            <person name="Mihindukulasuriya K.A."/>
            <person name="Fulton R."/>
            <person name="Fronick C."/>
            <person name="O'Laughlin M."/>
            <person name="Miner T."/>
            <person name="Herter B."/>
            <person name="Rosa B.A."/>
            <person name="Cordes M."/>
            <person name="Tomlinson C."/>
            <person name="Wollam A."/>
            <person name="Palsikar V.B."/>
            <person name="Mardis E.R."/>
            <person name="Wilson R.K."/>
        </authorList>
    </citation>
    <scope>NUCLEOTIDE SEQUENCE [LARGE SCALE GENOMIC DNA]</scope>
    <source>
        <strain evidence="3">KA00683</strain>
    </source>
</reference>
<gene>
    <name evidence="2" type="ORF">HMPREF3185_00311</name>
</gene>
<evidence type="ECO:0000313" key="2">
    <source>
        <dbReference type="EMBL" id="KXB77970.1"/>
    </source>
</evidence>
<protein>
    <recommendedName>
        <fullName evidence="1">Outer membrane protein beta-barrel domain-containing protein</fullName>
    </recommendedName>
</protein>
<feature type="domain" description="Outer membrane protein beta-barrel" evidence="1">
    <location>
        <begin position="34"/>
        <end position="200"/>
    </location>
</feature>